<dbReference type="InterPro" id="IPR029044">
    <property type="entry name" value="Nucleotide-diphossugar_trans"/>
</dbReference>
<dbReference type="EMBL" id="JAPDHZ010000003">
    <property type="protein sequence ID" value="MDG0791780.1"/>
    <property type="molecule type" value="Genomic_DNA"/>
</dbReference>
<proteinExistence type="inferred from homology"/>
<organism evidence="5 6">
    <name type="scientific">Cohnella ginsengisoli</name>
    <dbReference type="NCBI Taxonomy" id="425004"/>
    <lineage>
        <taxon>Bacteria</taxon>
        <taxon>Bacillati</taxon>
        <taxon>Bacillota</taxon>
        <taxon>Bacilli</taxon>
        <taxon>Bacillales</taxon>
        <taxon>Paenibacillaceae</taxon>
        <taxon>Cohnella</taxon>
    </lineage>
</organism>
<name>A0A9X4QNN8_9BACL</name>
<dbReference type="PANTHER" id="PTHR22916:SF51">
    <property type="entry name" value="GLYCOSYLTRANSFERASE EPSH-RELATED"/>
    <property type="match status" value="1"/>
</dbReference>
<evidence type="ECO:0000256" key="2">
    <source>
        <dbReference type="ARBA" id="ARBA00022676"/>
    </source>
</evidence>
<comment type="caution">
    <text evidence="5">The sequence shown here is derived from an EMBL/GenBank/DDBJ whole genome shotgun (WGS) entry which is preliminary data.</text>
</comment>
<dbReference type="Pfam" id="PF00535">
    <property type="entry name" value="Glycos_transf_2"/>
    <property type="match status" value="1"/>
</dbReference>
<sequence>MRVKVSIIVPVFNSEPFLAACVDSLLTQSLSACEFIFINDGSSDGSGTLLDRLQQSDPRIRVIHQANQGVSMARNAGLAIAKGEYIGFVDSDDTAAPDLFERLYQAATAHRCDVVVSNFISEMGEHRVETRYPFPAGIALDREYVEAAVLPYFLKSDDLNTVCTKLYRTEIIEADVIRFPKSVTLGEDGLFNMEIFCRARSMFYLDYAGYLYKERPGSATRSIGDKDYFRRAIEVFESDPPEAYKQLMNEADMRSLKAIRLVHTMLSLIHIYFAPSKDMGILKRYRYVRNAVRHAAVRDSLPIYCKAEYASLGGYQRLMVKLLRRRSVSGLYALAWYSRMRNQ</sequence>
<reference evidence="5 6" key="1">
    <citation type="submission" date="2022-10" db="EMBL/GenBank/DDBJ databases">
        <title>Comparative genomic analysis of Cohnella hashimotonis sp. nov., isolated from the International Space Station.</title>
        <authorList>
            <person name="Simpson A."/>
            <person name="Venkateswaran K."/>
        </authorList>
    </citation>
    <scope>NUCLEOTIDE SEQUENCE [LARGE SCALE GENOMIC DNA]</scope>
    <source>
        <strain evidence="5 6">DSM 18997</strain>
    </source>
</reference>
<evidence type="ECO:0000313" key="6">
    <source>
        <dbReference type="Proteomes" id="UP001153387"/>
    </source>
</evidence>
<feature type="domain" description="Glycosyltransferase 2-like" evidence="4">
    <location>
        <begin position="6"/>
        <end position="131"/>
    </location>
</feature>
<gene>
    <name evidence="5" type="ORF">OMP38_13590</name>
</gene>
<dbReference type="RefSeq" id="WP_277565629.1">
    <property type="nucleotide sequence ID" value="NZ_JAPDHZ010000003.1"/>
</dbReference>
<dbReference type="CDD" id="cd00761">
    <property type="entry name" value="Glyco_tranf_GTA_type"/>
    <property type="match status" value="1"/>
</dbReference>
<dbReference type="AlphaFoldDB" id="A0A9X4QNN8"/>
<accession>A0A9X4QNN8</accession>
<keyword evidence="6" id="KW-1185">Reference proteome</keyword>
<dbReference type="InterPro" id="IPR001173">
    <property type="entry name" value="Glyco_trans_2-like"/>
</dbReference>
<protein>
    <submittedName>
        <fullName evidence="5">Glycosyltransferase</fullName>
        <ecNumber evidence="5">2.4.-.-</ecNumber>
    </submittedName>
</protein>
<evidence type="ECO:0000259" key="4">
    <source>
        <dbReference type="Pfam" id="PF00535"/>
    </source>
</evidence>
<comment type="similarity">
    <text evidence="1">Belongs to the glycosyltransferase 2 family.</text>
</comment>
<dbReference type="EC" id="2.4.-.-" evidence="5"/>
<dbReference type="SUPFAM" id="SSF53448">
    <property type="entry name" value="Nucleotide-diphospho-sugar transferases"/>
    <property type="match status" value="1"/>
</dbReference>
<dbReference type="GO" id="GO:0016757">
    <property type="term" value="F:glycosyltransferase activity"/>
    <property type="evidence" value="ECO:0007669"/>
    <property type="project" value="UniProtKB-KW"/>
</dbReference>
<evidence type="ECO:0000256" key="3">
    <source>
        <dbReference type="ARBA" id="ARBA00022679"/>
    </source>
</evidence>
<keyword evidence="3 5" id="KW-0808">Transferase</keyword>
<evidence type="ECO:0000256" key="1">
    <source>
        <dbReference type="ARBA" id="ARBA00006739"/>
    </source>
</evidence>
<evidence type="ECO:0000313" key="5">
    <source>
        <dbReference type="EMBL" id="MDG0791780.1"/>
    </source>
</evidence>
<keyword evidence="2 5" id="KW-0328">Glycosyltransferase</keyword>
<dbReference type="PANTHER" id="PTHR22916">
    <property type="entry name" value="GLYCOSYLTRANSFERASE"/>
    <property type="match status" value="1"/>
</dbReference>
<dbReference type="Proteomes" id="UP001153387">
    <property type="component" value="Unassembled WGS sequence"/>
</dbReference>
<dbReference type="Gene3D" id="3.90.550.10">
    <property type="entry name" value="Spore Coat Polysaccharide Biosynthesis Protein SpsA, Chain A"/>
    <property type="match status" value="1"/>
</dbReference>